<name>A0A1S7DTF0_RIEAN</name>
<keyword evidence="4 5" id="KW-0472">Membrane</keyword>
<gene>
    <name evidence="7" type="ORF">AB406_1440</name>
</gene>
<dbReference type="Pfam" id="PF06803">
    <property type="entry name" value="DUF1232"/>
    <property type="match status" value="1"/>
</dbReference>
<reference evidence="7 8" key="1">
    <citation type="submission" date="2015-06" db="EMBL/GenBank/DDBJ databases">
        <title>R. anatipestifer strain HXb2 is the most virulent strain so far, and the genome sequence would help us uncover the pathogenesis.</title>
        <authorList>
            <person name="Hu Q."/>
            <person name="Qi J."/>
            <person name="Bo H."/>
            <person name="Liu G."/>
            <person name="Tao M."/>
            <person name="Ding Y."/>
            <person name="Xue Y."/>
        </authorList>
    </citation>
    <scope>NUCLEOTIDE SEQUENCE [LARGE SCALE GENOMIC DNA]</scope>
    <source>
        <strain evidence="7 8">HXb2</strain>
    </source>
</reference>
<evidence type="ECO:0000313" key="7">
    <source>
        <dbReference type="EMBL" id="AQY22386.1"/>
    </source>
</evidence>
<accession>A0A1S7DTF0</accession>
<comment type="subcellular location">
    <subcellularLocation>
        <location evidence="1">Endomembrane system</location>
        <topology evidence="1">Multi-pass membrane protein</topology>
    </subcellularLocation>
</comment>
<evidence type="ECO:0000256" key="5">
    <source>
        <dbReference type="SAM" id="Phobius"/>
    </source>
</evidence>
<feature type="domain" description="DUF1232" evidence="6">
    <location>
        <begin position="28"/>
        <end position="61"/>
    </location>
</feature>
<keyword evidence="2 5" id="KW-0812">Transmembrane</keyword>
<feature type="transmembrane region" description="Helical" evidence="5">
    <location>
        <begin position="88"/>
        <end position="112"/>
    </location>
</feature>
<protein>
    <recommendedName>
        <fullName evidence="6">DUF1232 domain-containing protein</fullName>
    </recommendedName>
</protein>
<dbReference type="EMBL" id="CP011859">
    <property type="protein sequence ID" value="AQY22386.1"/>
    <property type="molecule type" value="Genomic_DNA"/>
</dbReference>
<dbReference type="InterPro" id="IPR010652">
    <property type="entry name" value="DUF1232"/>
</dbReference>
<evidence type="ECO:0000313" key="8">
    <source>
        <dbReference type="Proteomes" id="UP000189883"/>
    </source>
</evidence>
<evidence type="ECO:0000256" key="3">
    <source>
        <dbReference type="ARBA" id="ARBA00022989"/>
    </source>
</evidence>
<dbReference type="Proteomes" id="UP000189883">
    <property type="component" value="Chromosome"/>
</dbReference>
<feature type="transmembrane region" description="Helical" evidence="5">
    <location>
        <begin position="21"/>
        <end position="39"/>
    </location>
</feature>
<evidence type="ECO:0000256" key="1">
    <source>
        <dbReference type="ARBA" id="ARBA00004127"/>
    </source>
</evidence>
<keyword evidence="3 5" id="KW-1133">Transmembrane helix</keyword>
<feature type="transmembrane region" description="Helical" evidence="5">
    <location>
        <begin position="51"/>
        <end position="68"/>
    </location>
</feature>
<evidence type="ECO:0000256" key="4">
    <source>
        <dbReference type="ARBA" id="ARBA00023136"/>
    </source>
</evidence>
<dbReference type="GO" id="GO:0012505">
    <property type="term" value="C:endomembrane system"/>
    <property type="evidence" value="ECO:0007669"/>
    <property type="project" value="UniProtKB-SubCell"/>
</dbReference>
<proteinExistence type="predicted"/>
<evidence type="ECO:0000259" key="6">
    <source>
        <dbReference type="Pfam" id="PF06803"/>
    </source>
</evidence>
<evidence type="ECO:0000256" key="2">
    <source>
        <dbReference type="ARBA" id="ARBA00022692"/>
    </source>
</evidence>
<sequence length="114" mass="12739">MFKMKKQNISNTQLPANLTKPNYHIPQWVLLVLSMLYVISPIDAIPDVPVVGWVDDVLVVLAGGLNLIESYLRGYNTHLANIVKLFKWIAIILGVIMILLIVLLGTLIVKLFSS</sequence>
<organism evidence="7 8">
    <name type="scientific">Riemerella anatipestifer</name>
    <name type="common">Moraxella anatipestifer</name>
    <dbReference type="NCBI Taxonomy" id="34085"/>
    <lineage>
        <taxon>Bacteria</taxon>
        <taxon>Pseudomonadati</taxon>
        <taxon>Bacteroidota</taxon>
        <taxon>Flavobacteriia</taxon>
        <taxon>Flavobacteriales</taxon>
        <taxon>Weeksellaceae</taxon>
        <taxon>Riemerella</taxon>
    </lineage>
</organism>
<dbReference type="AlphaFoldDB" id="A0A1S7DTF0"/>